<comment type="caution">
    <text evidence="2">The sequence shown here is derived from an EMBL/GenBank/DDBJ whole genome shotgun (WGS) entry which is preliminary data.</text>
</comment>
<sequence length="224" mass="25984">MITEAPALSCRYDSEPWSFAENKQFEACIAEGYFDIKDESTRWSLIARKLGGKRTVADIVNHYNELVYDVELIETGRVPLPSYTNSYKSDDDEVASSTPSPRTMRKNYSIWTEDEHRSIRIALGAKNKLGFLEGKHKKPTTGADEIQKWTGCDYMVRSWNLATMKPEIASSLVSMLSTSRLWEEIVERYRQTNAPQLYQLKRELWDLKQDNLSVSEYYCRLKEL</sequence>
<dbReference type="Gramene" id="KMS96754">
    <property type="protein sequence ID" value="KMS96754"/>
    <property type="gene ID" value="BVRB_8g200580"/>
</dbReference>
<dbReference type="InterPro" id="IPR005162">
    <property type="entry name" value="Retrotrans_gag_dom"/>
</dbReference>
<dbReference type="Pfam" id="PF14244">
    <property type="entry name" value="Retrotran_gag_3"/>
    <property type="match status" value="1"/>
</dbReference>
<evidence type="ECO:0000313" key="3">
    <source>
        <dbReference type="Proteomes" id="UP000035740"/>
    </source>
</evidence>
<evidence type="ECO:0000259" key="1">
    <source>
        <dbReference type="SMART" id="SM00717"/>
    </source>
</evidence>
<dbReference type="CDD" id="cd00167">
    <property type="entry name" value="SANT"/>
    <property type="match status" value="1"/>
</dbReference>
<reference evidence="2 3" key="1">
    <citation type="journal article" date="2014" name="Nature">
        <title>The genome of the recently domesticated crop plant sugar beet (Beta vulgaris).</title>
        <authorList>
            <person name="Dohm J.C."/>
            <person name="Minoche A.E."/>
            <person name="Holtgrawe D."/>
            <person name="Capella-Gutierrez S."/>
            <person name="Zakrzewski F."/>
            <person name="Tafer H."/>
            <person name="Rupp O."/>
            <person name="Sorensen T.R."/>
            <person name="Stracke R."/>
            <person name="Reinhardt R."/>
            <person name="Goesmann A."/>
            <person name="Kraft T."/>
            <person name="Schulz B."/>
            <person name="Stadler P.F."/>
            <person name="Schmidt T."/>
            <person name="Gabaldon T."/>
            <person name="Lehrach H."/>
            <person name="Weisshaar B."/>
            <person name="Himmelbauer H."/>
        </authorList>
    </citation>
    <scope>NUCLEOTIDE SEQUENCE [LARGE SCALE GENOMIC DNA]</scope>
    <source>
        <tissue evidence="2">Taproot</tissue>
    </source>
</reference>
<dbReference type="Pfam" id="PF03732">
    <property type="entry name" value="Retrotrans_gag"/>
    <property type="match status" value="1"/>
</dbReference>
<dbReference type="Pfam" id="PF00249">
    <property type="entry name" value="Myb_DNA-binding"/>
    <property type="match status" value="1"/>
</dbReference>
<accession>A0A7G2RMK4</accession>
<gene>
    <name evidence="2" type="ORF">BVRB_8g200580</name>
</gene>
<organism evidence="2 3">
    <name type="scientific">Beta vulgaris subsp. vulgaris</name>
    <name type="common">Beet</name>
    <dbReference type="NCBI Taxonomy" id="3555"/>
    <lineage>
        <taxon>Eukaryota</taxon>
        <taxon>Viridiplantae</taxon>
        <taxon>Streptophyta</taxon>
        <taxon>Embryophyta</taxon>
        <taxon>Tracheophyta</taxon>
        <taxon>Spermatophyta</taxon>
        <taxon>Magnoliopsida</taxon>
        <taxon>eudicotyledons</taxon>
        <taxon>Gunneridae</taxon>
        <taxon>Pentapetalae</taxon>
        <taxon>Caryophyllales</taxon>
        <taxon>Chenopodiaceae</taxon>
        <taxon>Betoideae</taxon>
        <taxon>Beta</taxon>
    </lineage>
</organism>
<dbReference type="PANTHER" id="PTHR37610:SF40">
    <property type="entry name" value="OS01G0909600 PROTEIN"/>
    <property type="match status" value="1"/>
</dbReference>
<proteinExistence type="predicted"/>
<dbReference type="SMART" id="SM00717">
    <property type="entry name" value="SANT"/>
    <property type="match status" value="1"/>
</dbReference>
<protein>
    <recommendedName>
        <fullName evidence="1">Myb-like domain-containing protein</fullName>
    </recommendedName>
</protein>
<dbReference type="EMBL" id="KQ090362">
    <property type="protein sequence ID" value="KMS96754.1"/>
    <property type="molecule type" value="Genomic_DNA"/>
</dbReference>
<name>A0A7G2RMK4_BETVV</name>
<dbReference type="SUPFAM" id="SSF46689">
    <property type="entry name" value="Homeodomain-like"/>
    <property type="match status" value="1"/>
</dbReference>
<evidence type="ECO:0000313" key="2">
    <source>
        <dbReference type="EMBL" id="KMS96754.1"/>
    </source>
</evidence>
<dbReference type="OrthoDB" id="911950at2759"/>
<dbReference type="InterPro" id="IPR029472">
    <property type="entry name" value="Copia-like_N"/>
</dbReference>
<keyword evidence="3" id="KW-1185">Reference proteome</keyword>
<dbReference type="OMA" id="HYNELVY"/>
<dbReference type="AlphaFoldDB" id="A0A7G2RMK4"/>
<dbReference type="PANTHER" id="PTHR37610">
    <property type="entry name" value="CCHC-TYPE DOMAIN-CONTAINING PROTEIN"/>
    <property type="match status" value="1"/>
</dbReference>
<dbReference type="Gene3D" id="1.10.10.60">
    <property type="entry name" value="Homeodomain-like"/>
    <property type="match status" value="1"/>
</dbReference>
<dbReference type="InterPro" id="IPR009057">
    <property type="entry name" value="Homeodomain-like_sf"/>
</dbReference>
<dbReference type="InterPro" id="IPR001005">
    <property type="entry name" value="SANT/Myb"/>
</dbReference>
<feature type="domain" description="Myb-like" evidence="1">
    <location>
        <begin position="13"/>
        <end position="69"/>
    </location>
</feature>
<dbReference type="Proteomes" id="UP000035740">
    <property type="component" value="Unassembled WGS sequence"/>
</dbReference>